<dbReference type="PANTHER" id="PTHR45688:SF13">
    <property type="entry name" value="ALANINE--GLYOXYLATE AMINOTRANSFERASE 2-LIKE"/>
    <property type="match status" value="1"/>
</dbReference>
<comment type="caution">
    <text evidence="5">The sequence shown here is derived from an EMBL/GenBank/DDBJ whole genome shotgun (WGS) entry which is preliminary data.</text>
</comment>
<dbReference type="Gene3D" id="3.40.640.10">
    <property type="entry name" value="Type I PLP-dependent aspartate aminotransferase-like (Major domain)"/>
    <property type="match status" value="1"/>
</dbReference>
<dbReference type="InterPro" id="IPR005814">
    <property type="entry name" value="Aminotrans_3"/>
</dbReference>
<dbReference type="Proteomes" id="UP001381693">
    <property type="component" value="Unassembled WGS sequence"/>
</dbReference>
<dbReference type="Pfam" id="PF00202">
    <property type="entry name" value="Aminotran_3"/>
    <property type="match status" value="1"/>
</dbReference>
<keyword evidence="2 3" id="KW-0663">Pyridoxal phosphate</keyword>
<dbReference type="InterPro" id="IPR015424">
    <property type="entry name" value="PyrdxlP-dep_Trfase"/>
</dbReference>
<evidence type="ECO:0000256" key="2">
    <source>
        <dbReference type="ARBA" id="ARBA00022898"/>
    </source>
</evidence>
<dbReference type="SUPFAM" id="SSF53383">
    <property type="entry name" value="PLP-dependent transferases"/>
    <property type="match status" value="1"/>
</dbReference>
<protein>
    <recommendedName>
        <fullName evidence="7">Ethanolamine-phosphate phospho-lyase</fullName>
    </recommendedName>
</protein>
<organism evidence="5 6">
    <name type="scientific">Halocaridina rubra</name>
    <name type="common">Hawaiian red shrimp</name>
    <dbReference type="NCBI Taxonomy" id="373956"/>
    <lineage>
        <taxon>Eukaryota</taxon>
        <taxon>Metazoa</taxon>
        <taxon>Ecdysozoa</taxon>
        <taxon>Arthropoda</taxon>
        <taxon>Crustacea</taxon>
        <taxon>Multicrustacea</taxon>
        <taxon>Malacostraca</taxon>
        <taxon>Eumalacostraca</taxon>
        <taxon>Eucarida</taxon>
        <taxon>Decapoda</taxon>
        <taxon>Pleocyemata</taxon>
        <taxon>Caridea</taxon>
        <taxon>Atyoidea</taxon>
        <taxon>Atyidae</taxon>
        <taxon>Halocaridina</taxon>
    </lineage>
</organism>
<dbReference type="Gene3D" id="3.90.1150.10">
    <property type="entry name" value="Aspartate Aminotransferase, domain 1"/>
    <property type="match status" value="1"/>
</dbReference>
<dbReference type="PIRSF" id="PIRSF000521">
    <property type="entry name" value="Transaminase_4ab_Lys_Orn"/>
    <property type="match status" value="1"/>
</dbReference>
<dbReference type="GO" id="GO:0005739">
    <property type="term" value="C:mitochondrion"/>
    <property type="evidence" value="ECO:0007669"/>
    <property type="project" value="TreeGrafter"/>
</dbReference>
<dbReference type="EMBL" id="JAXCGZ010011393">
    <property type="protein sequence ID" value="KAK7074999.1"/>
    <property type="molecule type" value="Genomic_DNA"/>
</dbReference>
<dbReference type="InterPro" id="IPR049704">
    <property type="entry name" value="Aminotrans_3_PPA_site"/>
</dbReference>
<feature type="compositionally biased region" description="Basic and acidic residues" evidence="4">
    <location>
        <begin position="459"/>
        <end position="472"/>
    </location>
</feature>
<dbReference type="PANTHER" id="PTHR45688">
    <property type="match status" value="1"/>
</dbReference>
<name>A0AAN8X8R2_HALRR</name>
<sequence length="472" mass="52238">MDGRSEISRGCLMHFETAPLKIVRAEKQYMTDNYGIRYLDCVSNVAHVGHCHPQVVTAGKSQMATLVSSQGFISDSLMKYTKQLVSNFPDTLSVCYLVNSGSEANDLALRLARAYTNQKDVVVFDDAYHGNLGNLIDISPRMFKHMAQGKKEFVHVIPYPDMYRGRYREDDLHAAEKYVLEAEQILQQALKNNRKLACFISESVVVNCGVIVPPKNYFKLLYNVIREAGGVCIADEVQTALGRTGEYFLSFEHYEVVPDIVTLGKPLGNGHPMAAVITTREIADSLGEYYSTFGGNPVACVIGLAVLDVIQNEKLIQSATSVGKTLFENLQLLKLKHHNVGDVRGLGLCIGLEIVEDKSSRKPATELTQTIVMRLKEEHHILVQALGPNRNVITLTPPMCFTQLNARCLFQALDSVLTACAGDQTMSMNPSGGIGLQQTRPLISVEDITHLEDEDIGEPDAKRPRISYDDVD</sequence>
<dbReference type="CDD" id="cd00610">
    <property type="entry name" value="OAT_like"/>
    <property type="match status" value="1"/>
</dbReference>
<gene>
    <name evidence="5" type="ORF">SK128_009856</name>
</gene>
<evidence type="ECO:0000256" key="1">
    <source>
        <dbReference type="ARBA" id="ARBA00008954"/>
    </source>
</evidence>
<dbReference type="GO" id="GO:0008483">
    <property type="term" value="F:transaminase activity"/>
    <property type="evidence" value="ECO:0007669"/>
    <property type="project" value="InterPro"/>
</dbReference>
<evidence type="ECO:0000313" key="6">
    <source>
        <dbReference type="Proteomes" id="UP001381693"/>
    </source>
</evidence>
<evidence type="ECO:0000256" key="4">
    <source>
        <dbReference type="SAM" id="MobiDB-lite"/>
    </source>
</evidence>
<dbReference type="AlphaFoldDB" id="A0AAN8X8R2"/>
<dbReference type="PROSITE" id="PS00600">
    <property type="entry name" value="AA_TRANSFER_CLASS_3"/>
    <property type="match status" value="1"/>
</dbReference>
<accession>A0AAN8X8R2</accession>
<feature type="region of interest" description="Disordered" evidence="4">
    <location>
        <begin position="453"/>
        <end position="472"/>
    </location>
</feature>
<reference evidence="5 6" key="1">
    <citation type="submission" date="2023-11" db="EMBL/GenBank/DDBJ databases">
        <title>Halocaridina rubra genome assembly.</title>
        <authorList>
            <person name="Smith C."/>
        </authorList>
    </citation>
    <scope>NUCLEOTIDE SEQUENCE [LARGE SCALE GENOMIC DNA]</scope>
    <source>
        <strain evidence="5">EP-1</strain>
        <tissue evidence="5">Whole</tissue>
    </source>
</reference>
<keyword evidence="6" id="KW-1185">Reference proteome</keyword>
<dbReference type="InterPro" id="IPR015421">
    <property type="entry name" value="PyrdxlP-dep_Trfase_major"/>
</dbReference>
<dbReference type="GO" id="GO:0030170">
    <property type="term" value="F:pyridoxal phosphate binding"/>
    <property type="evidence" value="ECO:0007669"/>
    <property type="project" value="InterPro"/>
</dbReference>
<proteinExistence type="inferred from homology"/>
<evidence type="ECO:0000313" key="5">
    <source>
        <dbReference type="EMBL" id="KAK7074999.1"/>
    </source>
</evidence>
<dbReference type="InterPro" id="IPR015422">
    <property type="entry name" value="PyrdxlP-dep_Trfase_small"/>
</dbReference>
<comment type="similarity">
    <text evidence="1 3">Belongs to the class-III pyridoxal-phosphate-dependent aminotransferase family.</text>
</comment>
<evidence type="ECO:0000256" key="3">
    <source>
        <dbReference type="RuleBase" id="RU003560"/>
    </source>
</evidence>
<evidence type="ECO:0008006" key="7">
    <source>
        <dbReference type="Google" id="ProtNLM"/>
    </source>
</evidence>